<feature type="domain" description="HTH cro/C1-type" evidence="1">
    <location>
        <begin position="17"/>
        <end position="73"/>
    </location>
</feature>
<dbReference type="SUPFAM" id="SSF47413">
    <property type="entry name" value="lambda repressor-like DNA-binding domains"/>
    <property type="match status" value="1"/>
</dbReference>
<accession>A0A9D1PYG4</accession>
<evidence type="ECO:0000259" key="1">
    <source>
        <dbReference type="PROSITE" id="PS50943"/>
    </source>
</evidence>
<name>A0A9D1PYG4_9BACT</name>
<dbReference type="PROSITE" id="PS50943">
    <property type="entry name" value="HTH_CROC1"/>
    <property type="match status" value="1"/>
</dbReference>
<dbReference type="AlphaFoldDB" id="A0A9D1PYG4"/>
<proteinExistence type="predicted"/>
<reference evidence="2" key="2">
    <citation type="submission" date="2021-04" db="EMBL/GenBank/DDBJ databases">
        <authorList>
            <person name="Gilroy R."/>
        </authorList>
    </citation>
    <scope>NUCLEOTIDE SEQUENCE</scope>
    <source>
        <strain evidence="2">ChiHecec2B26-446</strain>
    </source>
</reference>
<evidence type="ECO:0000313" key="3">
    <source>
        <dbReference type="Proteomes" id="UP000886752"/>
    </source>
</evidence>
<dbReference type="CDD" id="cd00093">
    <property type="entry name" value="HTH_XRE"/>
    <property type="match status" value="1"/>
</dbReference>
<reference evidence="2" key="1">
    <citation type="journal article" date="2021" name="PeerJ">
        <title>Extensive microbial diversity within the chicken gut microbiome revealed by metagenomics and culture.</title>
        <authorList>
            <person name="Gilroy R."/>
            <person name="Ravi A."/>
            <person name="Getino M."/>
            <person name="Pursley I."/>
            <person name="Horton D.L."/>
            <person name="Alikhan N.F."/>
            <person name="Baker D."/>
            <person name="Gharbi K."/>
            <person name="Hall N."/>
            <person name="Watson M."/>
            <person name="Adriaenssens E.M."/>
            <person name="Foster-Nyarko E."/>
            <person name="Jarju S."/>
            <person name="Secka A."/>
            <person name="Antonio M."/>
            <person name="Oren A."/>
            <person name="Chaudhuri R.R."/>
            <person name="La Ragione R."/>
            <person name="Hildebrand F."/>
            <person name="Pallen M.J."/>
        </authorList>
    </citation>
    <scope>NUCLEOTIDE SEQUENCE</scope>
    <source>
        <strain evidence="2">ChiHecec2B26-446</strain>
    </source>
</reference>
<dbReference type="GO" id="GO:0003677">
    <property type="term" value="F:DNA binding"/>
    <property type="evidence" value="ECO:0007669"/>
    <property type="project" value="InterPro"/>
</dbReference>
<dbReference type="Pfam" id="PF01381">
    <property type="entry name" value="HTH_3"/>
    <property type="match status" value="1"/>
</dbReference>
<gene>
    <name evidence="2" type="ORF">H9894_10585</name>
</gene>
<comment type="caution">
    <text evidence="2">The sequence shown here is derived from an EMBL/GenBank/DDBJ whole genome shotgun (WGS) entry which is preliminary data.</text>
</comment>
<dbReference type="InterPro" id="IPR001387">
    <property type="entry name" value="Cro/C1-type_HTH"/>
</dbReference>
<dbReference type="EMBL" id="DXHV01000084">
    <property type="protein sequence ID" value="HIW01613.1"/>
    <property type="molecule type" value="Genomic_DNA"/>
</dbReference>
<sequence>MSNILVIRSIRKLGRDIKSARLRRRLPMFLVAERAGISTRTLSSLEKGEPGVSIGNVAAVIVALGMGTPFSTILDQKNDTFGLLLDEGRLPKRARLPRQETFHE</sequence>
<evidence type="ECO:0000313" key="2">
    <source>
        <dbReference type="EMBL" id="HIW01613.1"/>
    </source>
</evidence>
<dbReference type="Gene3D" id="1.10.260.40">
    <property type="entry name" value="lambda repressor-like DNA-binding domains"/>
    <property type="match status" value="1"/>
</dbReference>
<dbReference type="Proteomes" id="UP000886752">
    <property type="component" value="Unassembled WGS sequence"/>
</dbReference>
<dbReference type="InterPro" id="IPR010982">
    <property type="entry name" value="Lambda_DNA-bd_dom_sf"/>
</dbReference>
<protein>
    <submittedName>
        <fullName evidence="2">Helix-turn-helix domain-containing protein</fullName>
    </submittedName>
</protein>
<organism evidence="2 3">
    <name type="scientific">Candidatus Desulfovibrio intestinipullorum</name>
    <dbReference type="NCBI Taxonomy" id="2838536"/>
    <lineage>
        <taxon>Bacteria</taxon>
        <taxon>Pseudomonadati</taxon>
        <taxon>Thermodesulfobacteriota</taxon>
        <taxon>Desulfovibrionia</taxon>
        <taxon>Desulfovibrionales</taxon>
        <taxon>Desulfovibrionaceae</taxon>
        <taxon>Desulfovibrio</taxon>
    </lineage>
</organism>